<evidence type="ECO:0000313" key="2">
    <source>
        <dbReference type="Proteomes" id="UP000886501"/>
    </source>
</evidence>
<evidence type="ECO:0000313" key="1">
    <source>
        <dbReference type="EMBL" id="KAF9648418.1"/>
    </source>
</evidence>
<keyword evidence="2" id="KW-1185">Reference proteome</keyword>
<gene>
    <name evidence="1" type="ORF">BDM02DRAFT_2275453</name>
</gene>
<reference evidence="1" key="1">
    <citation type="submission" date="2019-10" db="EMBL/GenBank/DDBJ databases">
        <authorList>
            <consortium name="DOE Joint Genome Institute"/>
            <person name="Kuo A."/>
            <person name="Miyauchi S."/>
            <person name="Kiss E."/>
            <person name="Drula E."/>
            <person name="Kohler A."/>
            <person name="Sanchez-Garcia M."/>
            <person name="Andreopoulos B."/>
            <person name="Barry K.W."/>
            <person name="Bonito G."/>
            <person name="Buee M."/>
            <person name="Carver A."/>
            <person name="Chen C."/>
            <person name="Cichocki N."/>
            <person name="Clum A."/>
            <person name="Culley D."/>
            <person name="Crous P.W."/>
            <person name="Fauchery L."/>
            <person name="Girlanda M."/>
            <person name="Hayes R."/>
            <person name="Keri Z."/>
            <person name="Labutti K."/>
            <person name="Lipzen A."/>
            <person name="Lombard V."/>
            <person name="Magnuson J."/>
            <person name="Maillard F."/>
            <person name="Morin E."/>
            <person name="Murat C."/>
            <person name="Nolan M."/>
            <person name="Ohm R."/>
            <person name="Pangilinan J."/>
            <person name="Pereira M."/>
            <person name="Perotto S."/>
            <person name="Peter M."/>
            <person name="Riley R."/>
            <person name="Sitrit Y."/>
            <person name="Stielow B."/>
            <person name="Szollosi G."/>
            <person name="Zifcakova L."/>
            <person name="Stursova M."/>
            <person name="Spatafora J.W."/>
            <person name="Tedersoo L."/>
            <person name="Vaario L.-M."/>
            <person name="Yamada A."/>
            <person name="Yan M."/>
            <person name="Wang P."/>
            <person name="Xu J."/>
            <person name="Bruns T."/>
            <person name="Baldrian P."/>
            <person name="Vilgalys R."/>
            <person name="Henrissat B."/>
            <person name="Grigoriev I.V."/>
            <person name="Hibbett D."/>
            <person name="Nagy L.G."/>
            <person name="Martin F.M."/>
        </authorList>
    </citation>
    <scope>NUCLEOTIDE SEQUENCE</scope>
    <source>
        <strain evidence="1">P2</strain>
    </source>
</reference>
<comment type="caution">
    <text evidence="1">The sequence shown here is derived from an EMBL/GenBank/DDBJ whole genome shotgun (WGS) entry which is preliminary data.</text>
</comment>
<dbReference type="EMBL" id="MU118014">
    <property type="protein sequence ID" value="KAF9648418.1"/>
    <property type="molecule type" value="Genomic_DNA"/>
</dbReference>
<reference evidence="1" key="2">
    <citation type="journal article" date="2020" name="Nat. Commun.">
        <title>Large-scale genome sequencing of mycorrhizal fungi provides insights into the early evolution of symbiotic traits.</title>
        <authorList>
            <person name="Miyauchi S."/>
            <person name="Kiss E."/>
            <person name="Kuo A."/>
            <person name="Drula E."/>
            <person name="Kohler A."/>
            <person name="Sanchez-Garcia M."/>
            <person name="Morin E."/>
            <person name="Andreopoulos B."/>
            <person name="Barry K.W."/>
            <person name="Bonito G."/>
            <person name="Buee M."/>
            <person name="Carver A."/>
            <person name="Chen C."/>
            <person name="Cichocki N."/>
            <person name="Clum A."/>
            <person name="Culley D."/>
            <person name="Crous P.W."/>
            <person name="Fauchery L."/>
            <person name="Girlanda M."/>
            <person name="Hayes R.D."/>
            <person name="Keri Z."/>
            <person name="LaButti K."/>
            <person name="Lipzen A."/>
            <person name="Lombard V."/>
            <person name="Magnuson J."/>
            <person name="Maillard F."/>
            <person name="Murat C."/>
            <person name="Nolan M."/>
            <person name="Ohm R.A."/>
            <person name="Pangilinan J."/>
            <person name="Pereira M.F."/>
            <person name="Perotto S."/>
            <person name="Peter M."/>
            <person name="Pfister S."/>
            <person name="Riley R."/>
            <person name="Sitrit Y."/>
            <person name="Stielow J.B."/>
            <person name="Szollosi G."/>
            <person name="Zifcakova L."/>
            <person name="Stursova M."/>
            <person name="Spatafora J.W."/>
            <person name="Tedersoo L."/>
            <person name="Vaario L.M."/>
            <person name="Yamada A."/>
            <person name="Yan M."/>
            <person name="Wang P."/>
            <person name="Xu J."/>
            <person name="Bruns T."/>
            <person name="Baldrian P."/>
            <person name="Vilgalys R."/>
            <person name="Dunand C."/>
            <person name="Henrissat B."/>
            <person name="Grigoriev I.V."/>
            <person name="Hibbett D."/>
            <person name="Nagy L.G."/>
            <person name="Martin F.M."/>
        </authorList>
    </citation>
    <scope>NUCLEOTIDE SEQUENCE</scope>
    <source>
        <strain evidence="1">P2</strain>
    </source>
</reference>
<proteinExistence type="predicted"/>
<name>A0ACB6ZGA0_THEGA</name>
<sequence>MNSCFFASTISLDQLSASSIVRLSTSSAYFGNFCVLPIFSGSEINPMAVNALQGTSYDLALAVHDVGRMSRLHLSHQLASTCLVSLKSVSGPA</sequence>
<organism evidence="1 2">
    <name type="scientific">Thelephora ganbajun</name>
    <name type="common">Ganba fungus</name>
    <dbReference type="NCBI Taxonomy" id="370292"/>
    <lineage>
        <taxon>Eukaryota</taxon>
        <taxon>Fungi</taxon>
        <taxon>Dikarya</taxon>
        <taxon>Basidiomycota</taxon>
        <taxon>Agaricomycotina</taxon>
        <taxon>Agaricomycetes</taxon>
        <taxon>Thelephorales</taxon>
        <taxon>Thelephoraceae</taxon>
        <taxon>Thelephora</taxon>
    </lineage>
</organism>
<dbReference type="Proteomes" id="UP000886501">
    <property type="component" value="Unassembled WGS sequence"/>
</dbReference>
<accession>A0ACB6ZGA0</accession>
<protein>
    <submittedName>
        <fullName evidence="1">Uncharacterized protein</fullName>
    </submittedName>
</protein>